<feature type="transmembrane region" description="Helical" evidence="1">
    <location>
        <begin position="12"/>
        <end position="35"/>
    </location>
</feature>
<evidence type="ECO:0000313" key="3">
    <source>
        <dbReference type="Proteomes" id="UP000028623"/>
    </source>
</evidence>
<accession>A0A085BFV4</accession>
<keyword evidence="1" id="KW-1133">Transmembrane helix</keyword>
<keyword evidence="3" id="KW-1185">Reference proteome</keyword>
<dbReference type="AlphaFoldDB" id="A0A085BFV4"/>
<feature type="transmembrane region" description="Helical" evidence="1">
    <location>
        <begin position="80"/>
        <end position="97"/>
    </location>
</feature>
<dbReference type="OrthoDB" id="1262437at2"/>
<comment type="caution">
    <text evidence="2">The sequence shown here is derived from an EMBL/GenBank/DDBJ whole genome shotgun (WGS) entry which is preliminary data.</text>
</comment>
<feature type="transmembrane region" description="Helical" evidence="1">
    <location>
        <begin position="117"/>
        <end position="140"/>
    </location>
</feature>
<organism evidence="2 3">
    <name type="scientific">Epilithonimonas lactis</name>
    <dbReference type="NCBI Taxonomy" id="421072"/>
    <lineage>
        <taxon>Bacteria</taxon>
        <taxon>Pseudomonadati</taxon>
        <taxon>Bacteroidota</taxon>
        <taxon>Flavobacteriia</taxon>
        <taxon>Flavobacteriales</taxon>
        <taxon>Weeksellaceae</taxon>
        <taxon>Chryseobacterium group</taxon>
        <taxon>Epilithonimonas</taxon>
    </lineage>
</organism>
<feature type="transmembrane region" description="Helical" evidence="1">
    <location>
        <begin position="55"/>
        <end position="73"/>
    </location>
</feature>
<dbReference type="eggNOG" id="ENOG5033H5E">
    <property type="taxonomic scope" value="Bacteria"/>
</dbReference>
<evidence type="ECO:0000313" key="2">
    <source>
        <dbReference type="EMBL" id="KFC21349.1"/>
    </source>
</evidence>
<keyword evidence="1" id="KW-0472">Membrane</keyword>
<protein>
    <submittedName>
        <fullName evidence="2">Uncharacterized protein</fullName>
    </submittedName>
</protein>
<reference evidence="2 3" key="1">
    <citation type="submission" date="2014-07" db="EMBL/GenBank/DDBJ databases">
        <title>Epilithonimonas lactis LMG 22401 Genome.</title>
        <authorList>
            <person name="Pipes S.E."/>
            <person name="Stropko S.J."/>
        </authorList>
    </citation>
    <scope>NUCLEOTIDE SEQUENCE [LARGE SCALE GENOMIC DNA]</scope>
    <source>
        <strain evidence="2 3">LMG 24401</strain>
    </source>
</reference>
<evidence type="ECO:0000256" key="1">
    <source>
        <dbReference type="SAM" id="Phobius"/>
    </source>
</evidence>
<name>A0A085BFV4_9FLAO</name>
<gene>
    <name evidence="2" type="ORF">IO89_14260</name>
</gene>
<dbReference type="RefSeq" id="WP_034977282.1">
    <property type="nucleotide sequence ID" value="NZ_FOFI01000001.1"/>
</dbReference>
<keyword evidence="1" id="KW-0812">Transmembrane</keyword>
<dbReference type="Proteomes" id="UP000028623">
    <property type="component" value="Unassembled WGS sequence"/>
</dbReference>
<sequence length="149" mass="17807">MERLSKDKIVRFLRQILFVAAIIFAASFLQFYWSMGHLSERMSSSCLECWFVEDAFYMSSITAVLLAIIFRFLNKIRSKIFIIVIQFLLLITIWSFWDYSVFVDRESSWSTYLFNEELYYVGTYSILPILILSFLSIFLINYKLFIKTK</sequence>
<dbReference type="EMBL" id="JPLY01000004">
    <property type="protein sequence ID" value="KFC21349.1"/>
    <property type="molecule type" value="Genomic_DNA"/>
</dbReference>
<proteinExistence type="predicted"/>